<keyword evidence="2" id="KW-1185">Reference proteome</keyword>
<proteinExistence type="predicted"/>
<protein>
    <submittedName>
        <fullName evidence="1">Uncharacterized protein</fullName>
    </submittedName>
</protein>
<gene>
    <name evidence="1" type="ORF">TrCOL_g2602</name>
</gene>
<evidence type="ECO:0000313" key="2">
    <source>
        <dbReference type="Proteomes" id="UP001165065"/>
    </source>
</evidence>
<accession>A0A9W7G2I4</accession>
<name>A0A9W7G2I4_9STRA</name>
<dbReference type="Proteomes" id="UP001165065">
    <property type="component" value="Unassembled WGS sequence"/>
</dbReference>
<dbReference type="AlphaFoldDB" id="A0A9W7G2I4"/>
<evidence type="ECO:0000313" key="1">
    <source>
        <dbReference type="EMBL" id="GMI33230.1"/>
    </source>
</evidence>
<organism evidence="1 2">
    <name type="scientific">Triparma columacea</name>
    <dbReference type="NCBI Taxonomy" id="722753"/>
    <lineage>
        <taxon>Eukaryota</taxon>
        <taxon>Sar</taxon>
        <taxon>Stramenopiles</taxon>
        <taxon>Ochrophyta</taxon>
        <taxon>Bolidophyceae</taxon>
        <taxon>Parmales</taxon>
        <taxon>Triparmaceae</taxon>
        <taxon>Triparma</taxon>
    </lineage>
</organism>
<sequence>MKDKDQVDTVGAVIANDDQFIITENEAGYGLVNDSSVGEPPSSLPHTPSVGTLAALGGPEHLRLSKLLEARGSVEGLIDESTGVDVKLLGLAGVFHDEPSNILDYILSESFDGRFRRRSLFEHDQGEGIHRLVYWQHYESGKKFVEFLLDIQVTKTDKTDTTTYLIELNSVVNEEDMPTEAKEKLEAILNPGKVNRGILRGKMLVRGIQFQQASVTLVGILKAETQKREEKKEHAGTDTQASIKSFRSINRSFSLGASTGSSSSKVSISKEGMKRVYSSIKGVLENVEEYFKKPDVIDERMRRNFVEEVIPNAPPLKIAEAKMLKRVCLLQNLVAEKGKRVKGTVKNGNIDKFRWKEDGKVWGAFSLDIDVSARQMLAWQFVIDCYEFSRKHRLENGSLSRVLKKNIKGSRSTHIRRDGDQVQAAGERGDVCCFGTCRRCCRLHSRRGSCLVL</sequence>
<comment type="caution">
    <text evidence="1">The sequence shown here is derived from an EMBL/GenBank/DDBJ whole genome shotgun (WGS) entry which is preliminary data.</text>
</comment>
<reference evidence="2" key="1">
    <citation type="journal article" date="2023" name="Commun. Biol.">
        <title>Genome analysis of Parmales, the sister group of diatoms, reveals the evolutionary specialization of diatoms from phago-mixotrophs to photoautotrophs.</title>
        <authorList>
            <person name="Ban H."/>
            <person name="Sato S."/>
            <person name="Yoshikawa S."/>
            <person name="Yamada K."/>
            <person name="Nakamura Y."/>
            <person name="Ichinomiya M."/>
            <person name="Sato N."/>
            <person name="Blanc-Mathieu R."/>
            <person name="Endo H."/>
            <person name="Kuwata A."/>
            <person name="Ogata H."/>
        </authorList>
    </citation>
    <scope>NUCLEOTIDE SEQUENCE [LARGE SCALE GENOMIC DNA]</scope>
</reference>
<dbReference type="OrthoDB" id="206224at2759"/>
<dbReference type="EMBL" id="BRYA01000027">
    <property type="protein sequence ID" value="GMI33230.1"/>
    <property type="molecule type" value="Genomic_DNA"/>
</dbReference>